<gene>
    <name evidence="3" type="ORF">TTHERM_00382430</name>
</gene>
<accession>Q23F71</accession>
<reference evidence="4" key="1">
    <citation type="journal article" date="2006" name="PLoS Biol.">
        <title>Macronuclear genome sequence of the ciliate Tetrahymena thermophila, a model eukaryote.</title>
        <authorList>
            <person name="Eisen J.A."/>
            <person name="Coyne R.S."/>
            <person name="Wu M."/>
            <person name="Wu D."/>
            <person name="Thiagarajan M."/>
            <person name="Wortman J.R."/>
            <person name="Badger J.H."/>
            <person name="Ren Q."/>
            <person name="Amedeo P."/>
            <person name="Jones K.M."/>
            <person name="Tallon L.J."/>
            <person name="Delcher A.L."/>
            <person name="Salzberg S.L."/>
            <person name="Silva J.C."/>
            <person name="Haas B.J."/>
            <person name="Majoros W.H."/>
            <person name="Farzad M."/>
            <person name="Carlton J.M."/>
            <person name="Smith R.K. Jr."/>
            <person name="Garg J."/>
            <person name="Pearlman R.E."/>
            <person name="Karrer K.M."/>
            <person name="Sun L."/>
            <person name="Manning G."/>
            <person name="Elde N.C."/>
            <person name="Turkewitz A.P."/>
            <person name="Asai D.J."/>
            <person name="Wilkes D.E."/>
            <person name="Wang Y."/>
            <person name="Cai H."/>
            <person name="Collins K."/>
            <person name="Stewart B.A."/>
            <person name="Lee S.R."/>
            <person name="Wilamowska K."/>
            <person name="Weinberg Z."/>
            <person name="Ruzzo W.L."/>
            <person name="Wloga D."/>
            <person name="Gaertig J."/>
            <person name="Frankel J."/>
            <person name="Tsao C.-C."/>
            <person name="Gorovsky M.A."/>
            <person name="Keeling P.J."/>
            <person name="Waller R.F."/>
            <person name="Patron N.J."/>
            <person name="Cherry J.M."/>
            <person name="Stover N.A."/>
            <person name="Krieger C.J."/>
            <person name="del Toro C."/>
            <person name="Ryder H.F."/>
            <person name="Williamson S.C."/>
            <person name="Barbeau R.A."/>
            <person name="Hamilton E.P."/>
            <person name="Orias E."/>
        </authorList>
    </citation>
    <scope>NUCLEOTIDE SEQUENCE [LARGE SCALE GENOMIC DNA]</scope>
    <source>
        <strain evidence="4">SB210</strain>
    </source>
</reference>
<feature type="coiled-coil region" evidence="1">
    <location>
        <begin position="98"/>
        <end position="128"/>
    </location>
</feature>
<dbReference type="InParanoid" id="Q23F71"/>
<keyword evidence="2" id="KW-1133">Transmembrane helix</keyword>
<dbReference type="GeneID" id="7840901"/>
<dbReference type="HOGENOM" id="CLU_1573804_0_0_1"/>
<feature type="transmembrane region" description="Helical" evidence="2">
    <location>
        <begin position="7"/>
        <end position="24"/>
    </location>
</feature>
<dbReference type="KEGG" id="tet:TTHERM_00382430"/>
<name>Q23F71_TETTS</name>
<evidence type="ECO:0000256" key="2">
    <source>
        <dbReference type="SAM" id="Phobius"/>
    </source>
</evidence>
<dbReference type="EMBL" id="GG662706">
    <property type="protein sequence ID" value="EAR95282.2"/>
    <property type="molecule type" value="Genomic_DNA"/>
</dbReference>
<keyword evidence="1" id="KW-0175">Coiled coil</keyword>
<dbReference type="RefSeq" id="XP_001015527.2">
    <property type="nucleotide sequence ID" value="XM_001015527.2"/>
</dbReference>
<sequence>MKQNLKIFILFLLSTVVFVAYTLVGNNRQRNLQSTVKTATFNPNYGSTSSKVSDVASSTSGNSGKLSTGAQAAIYACSAIGLFLILVLINYAWRRYRAYRCKQAREKCQQEIQNLKNAQQQNHQMSQNLGNSTVYNPGQQIPNMQRYPQNYQFQVYPNQNNQNFY</sequence>
<dbReference type="Proteomes" id="UP000009168">
    <property type="component" value="Unassembled WGS sequence"/>
</dbReference>
<keyword evidence="2" id="KW-0472">Membrane</keyword>
<evidence type="ECO:0000313" key="3">
    <source>
        <dbReference type="EMBL" id="EAR95282.2"/>
    </source>
</evidence>
<keyword evidence="2 3" id="KW-0812">Transmembrane</keyword>
<proteinExistence type="predicted"/>
<evidence type="ECO:0000313" key="4">
    <source>
        <dbReference type="Proteomes" id="UP000009168"/>
    </source>
</evidence>
<dbReference type="AlphaFoldDB" id="Q23F71"/>
<keyword evidence="4" id="KW-1185">Reference proteome</keyword>
<organism evidence="3 4">
    <name type="scientific">Tetrahymena thermophila (strain SB210)</name>
    <dbReference type="NCBI Taxonomy" id="312017"/>
    <lineage>
        <taxon>Eukaryota</taxon>
        <taxon>Sar</taxon>
        <taxon>Alveolata</taxon>
        <taxon>Ciliophora</taxon>
        <taxon>Intramacronucleata</taxon>
        <taxon>Oligohymenophorea</taxon>
        <taxon>Hymenostomatida</taxon>
        <taxon>Tetrahymenina</taxon>
        <taxon>Tetrahymenidae</taxon>
        <taxon>Tetrahymena</taxon>
    </lineage>
</organism>
<evidence type="ECO:0000256" key="1">
    <source>
        <dbReference type="SAM" id="Coils"/>
    </source>
</evidence>
<feature type="transmembrane region" description="Helical" evidence="2">
    <location>
        <begin position="72"/>
        <end position="93"/>
    </location>
</feature>
<protein>
    <submittedName>
        <fullName evidence="3">Transmembrane protein, putative</fullName>
    </submittedName>
</protein>